<feature type="region of interest" description="Disordered" evidence="11">
    <location>
        <begin position="183"/>
        <end position="217"/>
    </location>
</feature>
<feature type="compositionally biased region" description="Low complexity" evidence="11">
    <location>
        <begin position="201"/>
        <end position="211"/>
    </location>
</feature>
<organism evidence="17 18">
    <name type="scientific">Seriola dumerili</name>
    <name type="common">Greater amberjack</name>
    <name type="synonym">Caranx dumerili</name>
    <dbReference type="NCBI Taxonomy" id="41447"/>
    <lineage>
        <taxon>Eukaryota</taxon>
        <taxon>Metazoa</taxon>
        <taxon>Chordata</taxon>
        <taxon>Craniata</taxon>
        <taxon>Vertebrata</taxon>
        <taxon>Euteleostomi</taxon>
        <taxon>Actinopterygii</taxon>
        <taxon>Neopterygii</taxon>
        <taxon>Teleostei</taxon>
        <taxon>Neoteleostei</taxon>
        <taxon>Acanthomorphata</taxon>
        <taxon>Carangaria</taxon>
        <taxon>Carangiformes</taxon>
        <taxon>Carangidae</taxon>
        <taxon>Seriola</taxon>
    </lineage>
</organism>
<evidence type="ECO:0000256" key="1">
    <source>
        <dbReference type="ARBA" id="ARBA00001970"/>
    </source>
</evidence>
<feature type="domain" description="DOMON" evidence="14">
    <location>
        <begin position="245"/>
        <end position="357"/>
    </location>
</feature>
<evidence type="ECO:0000313" key="18">
    <source>
        <dbReference type="Proteomes" id="UP000261420"/>
    </source>
</evidence>
<dbReference type="PROSITE" id="PS51019">
    <property type="entry name" value="REELIN"/>
    <property type="match status" value="1"/>
</dbReference>
<evidence type="ECO:0000256" key="13">
    <source>
        <dbReference type="SAM" id="SignalP"/>
    </source>
</evidence>
<evidence type="ECO:0000259" key="14">
    <source>
        <dbReference type="PROSITE" id="PS50836"/>
    </source>
</evidence>
<dbReference type="RefSeq" id="XP_022622491.1">
    <property type="nucleotide sequence ID" value="XM_022766770.1"/>
</dbReference>
<dbReference type="CDD" id="cd08544">
    <property type="entry name" value="Reeler"/>
    <property type="match status" value="1"/>
</dbReference>
<keyword evidence="13" id="KW-0732">Signal</keyword>
<dbReference type="FunFam" id="2.60.40.4060:FF:000003">
    <property type="entry name" value="Ferric chelate reductase 1"/>
    <property type="match status" value="1"/>
</dbReference>
<evidence type="ECO:0000256" key="12">
    <source>
        <dbReference type="SAM" id="Phobius"/>
    </source>
</evidence>
<feature type="compositionally biased region" description="Pro residues" evidence="11">
    <location>
        <begin position="189"/>
        <end position="200"/>
    </location>
</feature>
<evidence type="ECO:0000256" key="4">
    <source>
        <dbReference type="ARBA" id="ARBA00022448"/>
    </source>
</evidence>
<dbReference type="GeneTree" id="ENSGT00940000157704"/>
<evidence type="ECO:0000256" key="6">
    <source>
        <dbReference type="ARBA" id="ARBA00022982"/>
    </source>
</evidence>
<dbReference type="STRING" id="41447.ENSSDUP00000031477"/>
<comment type="similarity">
    <text evidence="3">Belongs to the FRRS1 family.</text>
</comment>
<dbReference type="Ensembl" id="ENSSDUT00000032020.1">
    <property type="protein sequence ID" value="ENSSDUP00000031477.1"/>
    <property type="gene ID" value="ENSSDUG00000022638.1"/>
</dbReference>
<dbReference type="Gene3D" id="1.20.120.1770">
    <property type="match status" value="1"/>
</dbReference>
<dbReference type="Pfam" id="PF03351">
    <property type="entry name" value="DOMON"/>
    <property type="match status" value="1"/>
</dbReference>
<keyword evidence="5 12" id="KW-0812">Transmembrane</keyword>
<evidence type="ECO:0000256" key="10">
    <source>
        <dbReference type="ARBA" id="ARBA00023180"/>
    </source>
</evidence>
<dbReference type="InterPro" id="IPR042307">
    <property type="entry name" value="Reeler_sf"/>
</dbReference>
<reference evidence="17" key="2">
    <citation type="submission" date="2025-09" db="UniProtKB">
        <authorList>
            <consortium name="Ensembl"/>
        </authorList>
    </citation>
    <scope>IDENTIFICATION</scope>
</reference>
<dbReference type="InterPro" id="IPR005018">
    <property type="entry name" value="DOMON_domain"/>
</dbReference>
<feature type="domain" description="Reelin" evidence="16">
    <location>
        <begin position="14"/>
        <end position="197"/>
    </location>
</feature>
<dbReference type="AlphaFoldDB" id="A0A3B4VLK9"/>
<sequence>MCCCFLLLPVLTVLTGTVEPVAGFSNGKVGVACGDMAPQHGYEPSPDPPPYSITVDKPTFRPGDNITVTLRVAPSSSSSSPSSADHTFFRGFLIEARDAGKLDLPAVGFFILTDPRQSQLLQCGHTQGSGLSHNGGTKKTQVQAVWEPPDTPPQKVQFLVTVVHDYKVYWVRIAGPVVSLRGATAAPPTAAPPTAAPPTTAPHTPVPAETTSPAALSSPFSSGGCGLSKSCLRDPVGCHPESDPGCFFLSFTADGAGRSVMFEVSGPAEGYVSFALSLDKWMGDDDVYLCVSDGGGVSISAAHVSGRTPPELETEDAVWGRAWRLADGVIQCRFHRNILLQNRFDLNQSYFLFLAHGRSHRGLIHRHHHQPLISTNQKVITGRPEDLIGSRSPLLIKVHGVLMLTVWMWTVNTAVFVARHYKHCWPDTTVLGQRLWFQLHRTMMLLAVVLTSVAFTLPFIYRRGWSEGAGSHPYIGCAVMALCVIQPIMAVLRPVPESPRRIIFSWLHSGAGTAAQILSTVCVFLGAAQQALLLPSPWSPSVLTAWLLWILLAELLLLVHRRRENSSSDDTENILFSQFEKWQHEEIPTVKTMVFVVFLIGNTGFLAAFLKAIASL</sequence>
<comment type="subcellular location">
    <subcellularLocation>
        <location evidence="2">Membrane</location>
        <topology evidence="2">Multi-pass membrane protein</topology>
    </subcellularLocation>
</comment>
<dbReference type="CDD" id="cd09628">
    <property type="entry name" value="DOMON_SDR_2_like"/>
    <property type="match status" value="1"/>
</dbReference>
<feature type="transmembrane region" description="Helical" evidence="12">
    <location>
        <begin position="473"/>
        <end position="492"/>
    </location>
</feature>
<feature type="transmembrane region" description="Helical" evidence="12">
    <location>
        <begin position="593"/>
        <end position="614"/>
    </location>
</feature>
<dbReference type="PROSITE" id="PS50836">
    <property type="entry name" value="DOMON"/>
    <property type="match status" value="1"/>
</dbReference>
<evidence type="ECO:0000256" key="9">
    <source>
        <dbReference type="ARBA" id="ARBA00023136"/>
    </source>
</evidence>
<dbReference type="OMA" id="XGDDDAY"/>
<dbReference type="InterPro" id="IPR006593">
    <property type="entry name" value="Cyt_b561/ferric_Rdtase_TM"/>
</dbReference>
<dbReference type="PANTHER" id="PTHR45828:SF3">
    <property type="entry name" value="FERRIC-CHELATE REDUCTASE 1"/>
    <property type="match status" value="1"/>
</dbReference>
<feature type="signal peptide" evidence="13">
    <location>
        <begin position="1"/>
        <end position="23"/>
    </location>
</feature>
<feature type="transmembrane region" description="Helical" evidence="12">
    <location>
        <begin position="538"/>
        <end position="559"/>
    </location>
</feature>
<dbReference type="PANTHER" id="PTHR45828">
    <property type="entry name" value="CYTOCHROME B561/FERRIC REDUCTASE TRANSMEMBRANE"/>
    <property type="match status" value="1"/>
</dbReference>
<feature type="chain" id="PRO_5017429479" evidence="13">
    <location>
        <begin position="24"/>
        <end position="616"/>
    </location>
</feature>
<keyword evidence="18" id="KW-1185">Reference proteome</keyword>
<reference evidence="17" key="1">
    <citation type="submission" date="2025-08" db="UniProtKB">
        <authorList>
            <consortium name="Ensembl"/>
        </authorList>
    </citation>
    <scope>IDENTIFICATION</scope>
</reference>
<evidence type="ECO:0000256" key="8">
    <source>
        <dbReference type="ARBA" id="ARBA00023004"/>
    </source>
</evidence>
<dbReference type="InterPro" id="IPR051237">
    <property type="entry name" value="Ferric-chelate_Red/DefProt"/>
</dbReference>
<dbReference type="CDD" id="cd08760">
    <property type="entry name" value="Cyt_b561_FRRS1_like"/>
    <property type="match status" value="1"/>
</dbReference>
<feature type="transmembrane region" description="Helical" evidence="12">
    <location>
        <begin position="442"/>
        <end position="461"/>
    </location>
</feature>
<dbReference type="Pfam" id="PF02014">
    <property type="entry name" value="Reeler"/>
    <property type="match status" value="1"/>
</dbReference>
<feature type="domain" description="Cytochrome b561" evidence="15">
    <location>
        <begin position="363"/>
        <end position="563"/>
    </location>
</feature>
<keyword evidence="8" id="KW-0408">Iron</keyword>
<feature type="transmembrane region" description="Helical" evidence="12">
    <location>
        <begin position="504"/>
        <end position="526"/>
    </location>
</feature>
<dbReference type="GeneID" id="111237613"/>
<evidence type="ECO:0000313" key="17">
    <source>
        <dbReference type="Ensembl" id="ENSSDUP00000031477.1"/>
    </source>
</evidence>
<evidence type="ECO:0000259" key="15">
    <source>
        <dbReference type="PROSITE" id="PS50939"/>
    </source>
</evidence>
<evidence type="ECO:0000256" key="7">
    <source>
        <dbReference type="ARBA" id="ARBA00022989"/>
    </source>
</evidence>
<evidence type="ECO:0000259" key="16">
    <source>
        <dbReference type="PROSITE" id="PS51019"/>
    </source>
</evidence>
<keyword evidence="4" id="KW-0813">Transport</keyword>
<evidence type="ECO:0000256" key="3">
    <source>
        <dbReference type="ARBA" id="ARBA00009195"/>
    </source>
</evidence>
<dbReference type="SMART" id="SM00664">
    <property type="entry name" value="DoH"/>
    <property type="match status" value="1"/>
</dbReference>
<dbReference type="Proteomes" id="UP000261420">
    <property type="component" value="Unplaced"/>
</dbReference>
<comment type="cofactor">
    <cofactor evidence="1">
        <name>heme b</name>
        <dbReference type="ChEBI" id="CHEBI:60344"/>
    </cofactor>
</comment>
<protein>
    <submittedName>
        <fullName evidence="17">Ferric chelate reductase 1</fullName>
    </submittedName>
</protein>
<accession>A0A3B4VLK9</accession>
<evidence type="ECO:0000256" key="2">
    <source>
        <dbReference type="ARBA" id="ARBA00004141"/>
    </source>
</evidence>
<keyword evidence="10" id="KW-0325">Glycoprotein</keyword>
<feature type="transmembrane region" description="Helical" evidence="12">
    <location>
        <begin position="400"/>
        <end position="421"/>
    </location>
</feature>
<dbReference type="SMART" id="SM00665">
    <property type="entry name" value="B561"/>
    <property type="match status" value="1"/>
</dbReference>
<dbReference type="PROSITE" id="PS50939">
    <property type="entry name" value="CYTOCHROME_B561"/>
    <property type="match status" value="1"/>
</dbReference>
<name>A0A3B4VLK9_SERDU</name>
<keyword evidence="7 12" id="KW-1133">Transmembrane helix</keyword>
<evidence type="ECO:0000256" key="11">
    <source>
        <dbReference type="SAM" id="MobiDB-lite"/>
    </source>
</evidence>
<proteinExistence type="inferred from homology"/>
<dbReference type="GO" id="GO:0016020">
    <property type="term" value="C:membrane"/>
    <property type="evidence" value="ECO:0007669"/>
    <property type="project" value="UniProtKB-SubCell"/>
</dbReference>
<dbReference type="InterPro" id="IPR002861">
    <property type="entry name" value="Reeler_dom"/>
</dbReference>
<evidence type="ECO:0000256" key="5">
    <source>
        <dbReference type="ARBA" id="ARBA00022692"/>
    </source>
</evidence>
<keyword evidence="9 12" id="KW-0472">Membrane</keyword>
<dbReference type="Gene3D" id="2.60.40.4060">
    <property type="entry name" value="Reeler domain"/>
    <property type="match status" value="1"/>
</dbReference>
<keyword evidence="6" id="KW-0249">Electron transport</keyword>